<dbReference type="AlphaFoldDB" id="A0AAE3SP55"/>
<evidence type="ECO:0000256" key="3">
    <source>
        <dbReference type="ARBA" id="ARBA00022737"/>
    </source>
</evidence>
<dbReference type="SUPFAM" id="SSF55729">
    <property type="entry name" value="Acyl-CoA N-acyltransferases (Nat)"/>
    <property type="match status" value="1"/>
</dbReference>
<protein>
    <submittedName>
        <fullName evidence="5">DapH/DapD/GlmU-related protein</fullName>
    </submittedName>
</protein>
<dbReference type="InterPro" id="IPR011004">
    <property type="entry name" value="Trimer_LpxA-like_sf"/>
</dbReference>
<evidence type="ECO:0000256" key="4">
    <source>
        <dbReference type="ARBA" id="ARBA00023315"/>
    </source>
</evidence>
<dbReference type="PROSITE" id="PS00101">
    <property type="entry name" value="HEXAPEP_TRANSFERASES"/>
    <property type="match status" value="1"/>
</dbReference>
<dbReference type="Proteomes" id="UP001207116">
    <property type="component" value="Unassembled WGS sequence"/>
</dbReference>
<dbReference type="RefSeq" id="WP_266013023.1">
    <property type="nucleotide sequence ID" value="NZ_JAPFQP010000003.1"/>
</dbReference>
<dbReference type="InterPro" id="IPR018357">
    <property type="entry name" value="Hexapep_transf_CS"/>
</dbReference>
<dbReference type="EMBL" id="JAPFQP010000003">
    <property type="protein sequence ID" value="MCX2719851.1"/>
    <property type="molecule type" value="Genomic_DNA"/>
</dbReference>
<keyword evidence="2" id="KW-0808">Transferase</keyword>
<comment type="caution">
    <text evidence="5">The sequence shown here is derived from an EMBL/GenBank/DDBJ whole genome shotgun (WGS) entry which is preliminary data.</text>
</comment>
<keyword evidence="4" id="KW-0012">Acyltransferase</keyword>
<dbReference type="SUPFAM" id="SSF51161">
    <property type="entry name" value="Trimeric LpxA-like enzymes"/>
    <property type="match status" value="1"/>
</dbReference>
<dbReference type="Gene3D" id="2.160.10.10">
    <property type="entry name" value="Hexapeptide repeat proteins"/>
    <property type="match status" value="1"/>
</dbReference>
<dbReference type="GO" id="GO:0016746">
    <property type="term" value="F:acyltransferase activity"/>
    <property type="evidence" value="ECO:0007669"/>
    <property type="project" value="UniProtKB-KW"/>
</dbReference>
<reference evidence="5" key="1">
    <citation type="submission" date="2022-11" db="EMBL/GenBank/DDBJ databases">
        <title>The characterization of three novel Bacteroidetes species and genomic analysis of their roles in tidal elemental geochemical cycles.</title>
        <authorList>
            <person name="Ma K.-J."/>
        </authorList>
    </citation>
    <scope>NUCLEOTIDE SEQUENCE</scope>
    <source>
        <strain evidence="5">M415</strain>
    </source>
</reference>
<evidence type="ECO:0000256" key="2">
    <source>
        <dbReference type="ARBA" id="ARBA00022679"/>
    </source>
</evidence>
<dbReference type="InterPro" id="IPR050179">
    <property type="entry name" value="Trans_hexapeptide_repeat"/>
</dbReference>
<proteinExistence type="inferred from homology"/>
<dbReference type="Pfam" id="PF00132">
    <property type="entry name" value="Hexapep"/>
    <property type="match status" value="2"/>
</dbReference>
<accession>A0AAE3SP55</accession>
<keyword evidence="6" id="KW-1185">Reference proteome</keyword>
<evidence type="ECO:0000313" key="6">
    <source>
        <dbReference type="Proteomes" id="UP001207116"/>
    </source>
</evidence>
<name>A0AAE3SP55_9FLAO</name>
<dbReference type="PANTHER" id="PTHR43300">
    <property type="entry name" value="ACETYLTRANSFERASE"/>
    <property type="match status" value="1"/>
</dbReference>
<keyword evidence="3" id="KW-0677">Repeat</keyword>
<comment type="similarity">
    <text evidence="1">Belongs to the transferase hexapeptide repeat family.</text>
</comment>
<dbReference type="InterPro" id="IPR016181">
    <property type="entry name" value="Acyl_CoA_acyltransferase"/>
</dbReference>
<evidence type="ECO:0000256" key="1">
    <source>
        <dbReference type="ARBA" id="ARBA00007274"/>
    </source>
</evidence>
<dbReference type="CDD" id="cd03358">
    <property type="entry name" value="LbH_WxcM_N_like"/>
    <property type="match status" value="1"/>
</dbReference>
<evidence type="ECO:0000313" key="5">
    <source>
        <dbReference type="EMBL" id="MCX2719851.1"/>
    </source>
</evidence>
<dbReference type="Gene3D" id="3.40.630.30">
    <property type="match status" value="1"/>
</dbReference>
<sequence>MTKFIHTTANVSSKNIGKGTYIWQYVVILEGAVIGKNCNINAHVFIENNVKIGDRVTVKSGVQLWNGITLEDDVFIGPNATFTNDHVPKSKQPPQEFEKTLIKKGASIGANATILCNLTIGKNAMIGAGSVVTKNVGDYELWYGNPAKHKGYITKNGKVLDLNMIDTISGEAYTWKKSQLVTNDSYSNSLMVKTTTGKKRTKTVHKLLPTEKYGCYFRLVELEDAAFILTLRNNEKLSENIHYTSSALSDQIGWMKDYKEREKLGQDFYLIALSPDQKERYGVSRIYNLTEDQFELGSWVFSPDAPKDKSVLTDVFIRTLAFEELGFKKCFMSVRKKNLPVQRYIKAFNPEPVGESEEDLYFLLDYPNFIKRRESLLKLFGQKV</sequence>
<dbReference type="PANTHER" id="PTHR43300:SF4">
    <property type="entry name" value="ACYL-[ACYL-CARRIER-PROTEIN]--UDP-N-ACETYLGLUCOSAMINE O-ACYLTRANSFERASE"/>
    <property type="match status" value="1"/>
</dbReference>
<organism evidence="5 6">
    <name type="scientific">Lentiprolixibacter aurantiacus</name>
    <dbReference type="NCBI Taxonomy" id="2993939"/>
    <lineage>
        <taxon>Bacteria</taxon>
        <taxon>Pseudomonadati</taxon>
        <taxon>Bacteroidota</taxon>
        <taxon>Flavobacteriia</taxon>
        <taxon>Flavobacteriales</taxon>
        <taxon>Flavobacteriaceae</taxon>
        <taxon>Lentiprolixibacter</taxon>
    </lineage>
</organism>
<dbReference type="InterPro" id="IPR001451">
    <property type="entry name" value="Hexapep"/>
</dbReference>
<gene>
    <name evidence="5" type="ORF">OO016_09575</name>
</gene>